<reference evidence="2 3" key="1">
    <citation type="journal article" date="2009" name="Stand. Genomic Sci.">
        <title>Complete genome sequence of Catenulispora acidiphila type strain (ID 139908).</title>
        <authorList>
            <person name="Copeland A."/>
            <person name="Lapidus A."/>
            <person name="Glavina Del Rio T."/>
            <person name="Nolan M."/>
            <person name="Lucas S."/>
            <person name="Chen F."/>
            <person name="Tice H."/>
            <person name="Cheng J.F."/>
            <person name="Bruce D."/>
            <person name="Goodwin L."/>
            <person name="Pitluck S."/>
            <person name="Mikhailova N."/>
            <person name="Pati A."/>
            <person name="Ivanova N."/>
            <person name="Mavromatis K."/>
            <person name="Chen A."/>
            <person name="Palaniappan K."/>
            <person name="Chain P."/>
            <person name="Land M."/>
            <person name="Hauser L."/>
            <person name="Chang Y.J."/>
            <person name="Jeffries C.D."/>
            <person name="Chertkov O."/>
            <person name="Brettin T."/>
            <person name="Detter J.C."/>
            <person name="Han C."/>
            <person name="Ali Z."/>
            <person name="Tindall B.J."/>
            <person name="Goker M."/>
            <person name="Bristow J."/>
            <person name="Eisen J.A."/>
            <person name="Markowitz V."/>
            <person name="Hugenholtz P."/>
            <person name="Kyrpides N.C."/>
            <person name="Klenk H.P."/>
        </authorList>
    </citation>
    <scope>NUCLEOTIDE SEQUENCE [LARGE SCALE GENOMIC DNA]</scope>
    <source>
        <strain evidence="3">DSM 44928 / JCM 14897 / NBRC 102108 / NRRL B-24433 / ID139908</strain>
    </source>
</reference>
<dbReference type="GO" id="GO:0003677">
    <property type="term" value="F:DNA binding"/>
    <property type="evidence" value="ECO:0007669"/>
    <property type="project" value="InterPro"/>
</dbReference>
<dbReference type="SUPFAM" id="SSF46955">
    <property type="entry name" value="Putative DNA-binding domain"/>
    <property type="match status" value="1"/>
</dbReference>
<dbReference type="Gene3D" id="1.10.1660.10">
    <property type="match status" value="1"/>
</dbReference>
<dbReference type="KEGG" id="cai:Caci_4461"/>
<organism evidence="2 3">
    <name type="scientific">Catenulispora acidiphila (strain DSM 44928 / JCM 14897 / NBRC 102108 / NRRL B-24433 / ID139908)</name>
    <dbReference type="NCBI Taxonomy" id="479433"/>
    <lineage>
        <taxon>Bacteria</taxon>
        <taxon>Bacillati</taxon>
        <taxon>Actinomycetota</taxon>
        <taxon>Actinomycetes</taxon>
        <taxon>Catenulisporales</taxon>
        <taxon>Catenulisporaceae</taxon>
        <taxon>Catenulispora</taxon>
    </lineage>
</organism>
<dbReference type="GO" id="GO:0006355">
    <property type="term" value="P:regulation of DNA-templated transcription"/>
    <property type="evidence" value="ECO:0007669"/>
    <property type="project" value="InterPro"/>
</dbReference>
<dbReference type="AlphaFoldDB" id="C7PW76"/>
<dbReference type="HOGENOM" id="CLU_110117_0_0_11"/>
<dbReference type="eggNOG" id="COG0789">
    <property type="taxonomic scope" value="Bacteria"/>
</dbReference>
<dbReference type="Pfam" id="PF13411">
    <property type="entry name" value="MerR_1"/>
    <property type="match status" value="1"/>
</dbReference>
<dbReference type="STRING" id="479433.Caci_4461"/>
<dbReference type="EMBL" id="CP001700">
    <property type="protein sequence ID" value="ACU73324.1"/>
    <property type="molecule type" value="Genomic_DNA"/>
</dbReference>
<keyword evidence="3" id="KW-1185">Reference proteome</keyword>
<accession>C7PW76</accession>
<name>C7PW76_CATAD</name>
<dbReference type="SMART" id="SM00422">
    <property type="entry name" value="HTH_MERR"/>
    <property type="match status" value="1"/>
</dbReference>
<feature type="domain" description="HTH merR-type" evidence="1">
    <location>
        <begin position="20"/>
        <end position="107"/>
    </location>
</feature>
<protein>
    <submittedName>
        <fullName evidence="2">Putative transcriptional regulator, MerR family</fullName>
    </submittedName>
</protein>
<evidence type="ECO:0000259" key="1">
    <source>
        <dbReference type="SMART" id="SM00422"/>
    </source>
</evidence>
<gene>
    <name evidence="2" type="ordered locus">Caci_4461</name>
</gene>
<evidence type="ECO:0000313" key="3">
    <source>
        <dbReference type="Proteomes" id="UP000000851"/>
    </source>
</evidence>
<dbReference type="InterPro" id="IPR009061">
    <property type="entry name" value="DNA-bd_dom_put_sf"/>
</dbReference>
<dbReference type="CDD" id="cd00592">
    <property type="entry name" value="HTH_MerR-like"/>
    <property type="match status" value="1"/>
</dbReference>
<dbReference type="InterPro" id="IPR000551">
    <property type="entry name" value="MerR-type_HTH_dom"/>
</dbReference>
<proteinExistence type="predicted"/>
<dbReference type="Proteomes" id="UP000000851">
    <property type="component" value="Chromosome"/>
</dbReference>
<evidence type="ECO:0000313" key="2">
    <source>
        <dbReference type="EMBL" id="ACU73324.1"/>
    </source>
</evidence>
<sequence>MTLSYDSVIISPVNGDSAAWTIDRLARLAAAALAAGAPTQPNGRIREVPDVRTIRWYTSIGLLGRPAAMRGRTALYGRSHLAQLVAIKRLQADGLTVAAVQERLLGADESAIEEIALLPADLEELITRVEGTQDAGEPERKPEPKAQTRARFWVAPVASTPADEEPAASALADHDALARSAAPASPAEPITAAPITAAPITTDAVSDIAVPVHGIRLAPDVTLLLPPGRVPDAAARAAIAEASRPLLDLLERLGLSET</sequence>
<dbReference type="InParanoid" id="C7PW76"/>